<organism evidence="2 3">
    <name type="scientific">Portunus trituberculatus</name>
    <name type="common">Swimming crab</name>
    <name type="synonym">Neptunus trituberculatus</name>
    <dbReference type="NCBI Taxonomy" id="210409"/>
    <lineage>
        <taxon>Eukaryota</taxon>
        <taxon>Metazoa</taxon>
        <taxon>Ecdysozoa</taxon>
        <taxon>Arthropoda</taxon>
        <taxon>Crustacea</taxon>
        <taxon>Multicrustacea</taxon>
        <taxon>Malacostraca</taxon>
        <taxon>Eumalacostraca</taxon>
        <taxon>Eucarida</taxon>
        <taxon>Decapoda</taxon>
        <taxon>Pleocyemata</taxon>
        <taxon>Brachyura</taxon>
        <taxon>Eubrachyura</taxon>
        <taxon>Portunoidea</taxon>
        <taxon>Portunidae</taxon>
        <taxon>Portuninae</taxon>
        <taxon>Portunus</taxon>
    </lineage>
</organism>
<feature type="region of interest" description="Disordered" evidence="1">
    <location>
        <begin position="1"/>
        <end position="32"/>
    </location>
</feature>
<dbReference type="Proteomes" id="UP000324222">
    <property type="component" value="Unassembled WGS sequence"/>
</dbReference>
<evidence type="ECO:0000313" key="2">
    <source>
        <dbReference type="EMBL" id="MPC16290.1"/>
    </source>
</evidence>
<protein>
    <submittedName>
        <fullName evidence="2">Uncharacterized protein</fullName>
    </submittedName>
</protein>
<name>A0A5B7D3R1_PORTR</name>
<gene>
    <name evidence="2" type="ORF">E2C01_009113</name>
</gene>
<accession>A0A5B7D3R1</accession>
<evidence type="ECO:0000256" key="1">
    <source>
        <dbReference type="SAM" id="MobiDB-lite"/>
    </source>
</evidence>
<sequence>MQPAARAGPQLNMPPRGGPPGSMPPHMMGGMPPHMGRGGPMGPPSGSMMRGEWPVIPRFHSQVPLEADPTEVPPPWSSSHSSPPLVTCRGSLSPSLTIALPLYSHHVEVEDISRLLPETCTSMLSSPLSSVAVVGVLSSHPDQGHSSSPPSTVLFLRTAGGPSFQFASRDMHLNALQSCK</sequence>
<reference evidence="2 3" key="1">
    <citation type="submission" date="2019-05" db="EMBL/GenBank/DDBJ databases">
        <title>Another draft genome of Portunus trituberculatus and its Hox gene families provides insights of decapod evolution.</title>
        <authorList>
            <person name="Jeong J.-H."/>
            <person name="Song I."/>
            <person name="Kim S."/>
            <person name="Choi T."/>
            <person name="Kim D."/>
            <person name="Ryu S."/>
            <person name="Kim W."/>
        </authorList>
    </citation>
    <scope>NUCLEOTIDE SEQUENCE [LARGE SCALE GENOMIC DNA]</scope>
    <source>
        <tissue evidence="2">Muscle</tissue>
    </source>
</reference>
<keyword evidence="3" id="KW-1185">Reference proteome</keyword>
<dbReference type="EMBL" id="VSRR010000494">
    <property type="protein sequence ID" value="MPC16290.1"/>
    <property type="molecule type" value="Genomic_DNA"/>
</dbReference>
<evidence type="ECO:0000313" key="3">
    <source>
        <dbReference type="Proteomes" id="UP000324222"/>
    </source>
</evidence>
<proteinExistence type="predicted"/>
<dbReference type="AlphaFoldDB" id="A0A5B7D3R1"/>
<comment type="caution">
    <text evidence="2">The sequence shown here is derived from an EMBL/GenBank/DDBJ whole genome shotgun (WGS) entry which is preliminary data.</text>
</comment>